<evidence type="ECO:0000256" key="1">
    <source>
        <dbReference type="SAM" id="MobiDB-lite"/>
    </source>
</evidence>
<dbReference type="InterPro" id="IPR036691">
    <property type="entry name" value="Endo/exonu/phosph_ase_sf"/>
</dbReference>
<evidence type="ECO:0000313" key="3">
    <source>
        <dbReference type="Proteomes" id="UP001189429"/>
    </source>
</evidence>
<proteinExistence type="predicted"/>
<gene>
    <name evidence="2" type="ORF">PCOR1329_LOCUS65034</name>
</gene>
<evidence type="ECO:0008006" key="4">
    <source>
        <dbReference type="Google" id="ProtNLM"/>
    </source>
</evidence>
<organism evidence="2 3">
    <name type="scientific">Prorocentrum cordatum</name>
    <dbReference type="NCBI Taxonomy" id="2364126"/>
    <lineage>
        <taxon>Eukaryota</taxon>
        <taxon>Sar</taxon>
        <taxon>Alveolata</taxon>
        <taxon>Dinophyceae</taxon>
        <taxon>Prorocentrales</taxon>
        <taxon>Prorocentraceae</taxon>
        <taxon>Prorocentrum</taxon>
    </lineage>
</organism>
<feature type="region of interest" description="Disordered" evidence="1">
    <location>
        <begin position="389"/>
        <end position="475"/>
    </location>
</feature>
<feature type="region of interest" description="Disordered" evidence="1">
    <location>
        <begin position="571"/>
        <end position="603"/>
    </location>
</feature>
<accession>A0ABN9W8N4</accession>
<comment type="caution">
    <text evidence="2">The sequence shown here is derived from an EMBL/GenBank/DDBJ whole genome shotgun (WGS) entry which is preliminary data.</text>
</comment>
<name>A0ABN9W8N4_9DINO</name>
<protein>
    <recommendedName>
        <fullName evidence="4">Endonuclease/exonuclease/phosphatase domain-containing protein</fullName>
    </recommendedName>
</protein>
<dbReference type="Proteomes" id="UP001189429">
    <property type="component" value="Unassembled WGS sequence"/>
</dbReference>
<dbReference type="EMBL" id="CAUYUJ010018307">
    <property type="protein sequence ID" value="CAK0882560.1"/>
    <property type="molecule type" value="Genomic_DNA"/>
</dbReference>
<sequence>MCVMEARAGEREQLRVAASALASAEEIFGGAVSDHLPLEFLIARPSPRLEVRVLSWNVMARGMCRRPTGARPSKRACQDSASELLTNNGLDADETIAQYERRLMEDVAPLVARWAAGATRTGAGGAPMPWVACLQEAPAHPGIFASFLQALSSSGGPSADRLGHASLCVSAAARVVSLWDRDQWDLRLQAHGAEGRALCTVLSALGLAGGGALLRVTSCHLPLDLGDPSGDEAVAGAPGAGPRAPAAAAACGAPAEPAGARPAQALLQAAPAGQLALVVGDLNFDVREARPLGGVAVACVPGSALYRGRRTTSDGALLAEGRAVRETLAALEEVPDAASELPLGRCSREEFVRQNVHFNLQARVLQMPQLADSDLADLGAHHFSDQPERLAQLASRRRAPGDPGGPRSPRPSMPPAGRLPSGGGGELARERVRTRPQGRARALPDEELRLPGQPPFGSPAAELHRLGGGPAPAAEGNEAAARRLMGLAPPPGAEPPGAGAASGGQCLFREAGGLLPRGVREEARRLQAARAGGRAGRRRPLRARPGAVLGAGGPHALAAGAPPAAPLRGWRAGASGGHGRPRRRYARGLGGRRPSRGRGGLVCRGCGRRRRRGRAGGGGGRTAAWQGCPACWRPWRWGSAWARRRIGWG</sequence>
<keyword evidence="3" id="KW-1185">Reference proteome</keyword>
<reference evidence="2" key="1">
    <citation type="submission" date="2023-10" db="EMBL/GenBank/DDBJ databases">
        <authorList>
            <person name="Chen Y."/>
            <person name="Shah S."/>
            <person name="Dougan E. K."/>
            <person name="Thang M."/>
            <person name="Chan C."/>
        </authorList>
    </citation>
    <scope>NUCLEOTIDE SEQUENCE [LARGE SCALE GENOMIC DNA]</scope>
</reference>
<dbReference type="SUPFAM" id="SSF56219">
    <property type="entry name" value="DNase I-like"/>
    <property type="match status" value="1"/>
</dbReference>
<evidence type="ECO:0000313" key="2">
    <source>
        <dbReference type="EMBL" id="CAK0882560.1"/>
    </source>
</evidence>